<evidence type="ECO:0000313" key="2">
    <source>
        <dbReference type="EMBL" id="KAK9997935.1"/>
    </source>
</evidence>
<sequence>MAEDLRRWDSDCFDELCDIVFGQFLLGNFATGLPREPLWDVITKTLNARTRKDFCKRQVVHRFTILRREYCRANEVRYGPRHGWPVVAPDEEAGPSHDEERALEEELAADAAHIHLDDDYYTPNLDSIPRTAEETDVVDQTQATSKCPKQEASAKGKKVAKKVDKVSEMTVALKEYTAITRERLSGNKGKSTGTSKQFAQSTTRDDPCSLGKAIDMLNQYKDLGNKTYLNISKALHVKENKVVTMASRTEWLNAFLAYDFDEPYFNNIDYDDASHDTDDDDWWGSECDSEDEAEFDFVNPLVGEMFAYM</sequence>
<dbReference type="EMBL" id="JAZDWU010000006">
    <property type="protein sequence ID" value="KAK9997935.1"/>
    <property type="molecule type" value="Genomic_DNA"/>
</dbReference>
<dbReference type="Proteomes" id="UP001459277">
    <property type="component" value="Unassembled WGS sequence"/>
</dbReference>
<accession>A0AAW2CN37</accession>
<gene>
    <name evidence="2" type="ORF">SO802_017538</name>
</gene>
<organism evidence="2 3">
    <name type="scientific">Lithocarpus litseifolius</name>
    <dbReference type="NCBI Taxonomy" id="425828"/>
    <lineage>
        <taxon>Eukaryota</taxon>
        <taxon>Viridiplantae</taxon>
        <taxon>Streptophyta</taxon>
        <taxon>Embryophyta</taxon>
        <taxon>Tracheophyta</taxon>
        <taxon>Spermatophyta</taxon>
        <taxon>Magnoliopsida</taxon>
        <taxon>eudicotyledons</taxon>
        <taxon>Gunneridae</taxon>
        <taxon>Pentapetalae</taxon>
        <taxon>rosids</taxon>
        <taxon>fabids</taxon>
        <taxon>Fagales</taxon>
        <taxon>Fagaceae</taxon>
        <taxon>Lithocarpus</taxon>
    </lineage>
</organism>
<name>A0AAW2CN37_9ROSI</name>
<comment type="caution">
    <text evidence="2">The sequence shown here is derived from an EMBL/GenBank/DDBJ whole genome shotgun (WGS) entry which is preliminary data.</text>
</comment>
<feature type="region of interest" description="Disordered" evidence="1">
    <location>
        <begin position="184"/>
        <end position="205"/>
    </location>
</feature>
<reference evidence="2 3" key="1">
    <citation type="submission" date="2024-01" db="EMBL/GenBank/DDBJ databases">
        <title>A telomere-to-telomere, gap-free genome of sweet tea (Lithocarpus litseifolius).</title>
        <authorList>
            <person name="Zhou J."/>
        </authorList>
    </citation>
    <scope>NUCLEOTIDE SEQUENCE [LARGE SCALE GENOMIC DNA]</scope>
    <source>
        <strain evidence="2">Zhou-2022a</strain>
        <tissue evidence="2">Leaf</tissue>
    </source>
</reference>
<feature type="compositionally biased region" description="Polar residues" evidence="1">
    <location>
        <begin position="188"/>
        <end position="202"/>
    </location>
</feature>
<keyword evidence="3" id="KW-1185">Reference proteome</keyword>
<evidence type="ECO:0000313" key="3">
    <source>
        <dbReference type="Proteomes" id="UP001459277"/>
    </source>
</evidence>
<evidence type="ECO:0000256" key="1">
    <source>
        <dbReference type="SAM" id="MobiDB-lite"/>
    </source>
</evidence>
<protein>
    <recommendedName>
        <fullName evidence="4">Myb/SANT-like domain-containing protein</fullName>
    </recommendedName>
</protein>
<proteinExistence type="predicted"/>
<dbReference type="AlphaFoldDB" id="A0AAW2CN37"/>
<evidence type="ECO:0008006" key="4">
    <source>
        <dbReference type="Google" id="ProtNLM"/>
    </source>
</evidence>